<dbReference type="AlphaFoldDB" id="W0F7J8"/>
<dbReference type="EMBL" id="CP007035">
    <property type="protein sequence ID" value="AHF17326.1"/>
    <property type="molecule type" value="Genomic_DNA"/>
</dbReference>
<dbReference type="Proteomes" id="UP000003586">
    <property type="component" value="Chromosome"/>
</dbReference>
<reference evidence="1 2" key="1">
    <citation type="submission" date="2013-12" db="EMBL/GenBank/DDBJ databases">
        <authorList>
            <consortium name="DOE Joint Genome Institute"/>
            <person name="Eisen J."/>
            <person name="Huntemann M."/>
            <person name="Han J."/>
            <person name="Chen A."/>
            <person name="Kyrpides N."/>
            <person name="Mavromatis K."/>
            <person name="Markowitz V."/>
            <person name="Palaniappan K."/>
            <person name="Ivanova N."/>
            <person name="Schaumberg A."/>
            <person name="Pati A."/>
            <person name="Liolios K."/>
            <person name="Nordberg H.P."/>
            <person name="Cantor M.N."/>
            <person name="Hua S.X."/>
            <person name="Woyke T."/>
        </authorList>
    </citation>
    <scope>NUCLEOTIDE SEQUENCE [LARGE SCALE GENOMIC DNA]</scope>
    <source>
        <strain evidence="2">DSM 19437</strain>
    </source>
</reference>
<sequence>MLQNTLFLLNGWLPRKMVFYGAHLPLILGYFVIL</sequence>
<proteinExistence type="predicted"/>
<evidence type="ECO:0000313" key="1">
    <source>
        <dbReference type="EMBL" id="AHF17326.1"/>
    </source>
</evidence>
<protein>
    <submittedName>
        <fullName evidence="1">Uncharacterized protein</fullName>
    </submittedName>
</protein>
<dbReference type="HOGENOM" id="CLU_3374816_0_0_10"/>
<name>W0F7J8_9BACT</name>
<dbReference type="KEGG" id="nso:NIASO_05740"/>
<accession>W0F7J8</accession>
<evidence type="ECO:0000313" key="2">
    <source>
        <dbReference type="Proteomes" id="UP000003586"/>
    </source>
</evidence>
<organism evidence="1 2">
    <name type="scientific">Niabella soli DSM 19437</name>
    <dbReference type="NCBI Taxonomy" id="929713"/>
    <lineage>
        <taxon>Bacteria</taxon>
        <taxon>Pseudomonadati</taxon>
        <taxon>Bacteroidota</taxon>
        <taxon>Chitinophagia</taxon>
        <taxon>Chitinophagales</taxon>
        <taxon>Chitinophagaceae</taxon>
        <taxon>Niabella</taxon>
    </lineage>
</organism>
<gene>
    <name evidence="1" type="ORF">NIASO_05740</name>
</gene>
<keyword evidence="2" id="KW-1185">Reference proteome</keyword>